<dbReference type="RefSeq" id="WP_124769355.1">
    <property type="nucleotide sequence ID" value="NZ_CP019402.1"/>
</dbReference>
<organism evidence="2 3">
    <name type="scientific">Plantibacter flavus</name>
    <dbReference type="NCBI Taxonomy" id="150123"/>
    <lineage>
        <taxon>Bacteria</taxon>
        <taxon>Bacillati</taxon>
        <taxon>Actinomycetota</taxon>
        <taxon>Actinomycetes</taxon>
        <taxon>Micrococcales</taxon>
        <taxon>Microbacteriaceae</taxon>
        <taxon>Plantibacter</taxon>
    </lineage>
</organism>
<protein>
    <submittedName>
        <fullName evidence="2">Uncharacterized protein</fullName>
    </submittedName>
</protein>
<sequence length="90" mass="9450">MTAEHTDPRQDVHDASTDDRLQGILVQVAADRSLTPDLDVRAALADRLSDQGIDVDAAELDRLVGSLPGQPGEEPGPFLTDGATSADDAN</sequence>
<comment type="caution">
    <text evidence="2">The sequence shown here is derived from an EMBL/GenBank/DDBJ whole genome shotgun (WGS) entry which is preliminary data.</text>
</comment>
<accession>A0A3N2C2Y6</accession>
<evidence type="ECO:0000256" key="1">
    <source>
        <dbReference type="SAM" id="MobiDB-lite"/>
    </source>
</evidence>
<reference evidence="2 3" key="1">
    <citation type="submission" date="2018-11" db="EMBL/GenBank/DDBJ databases">
        <title>Sequencing the genomes of 1000 actinobacteria strains.</title>
        <authorList>
            <person name="Klenk H.-P."/>
        </authorList>
    </citation>
    <scope>NUCLEOTIDE SEQUENCE [LARGE SCALE GENOMIC DNA]</scope>
    <source>
        <strain evidence="2 3">DSM 14012</strain>
    </source>
</reference>
<name>A0A3N2C2Y6_9MICO</name>
<evidence type="ECO:0000313" key="2">
    <source>
        <dbReference type="EMBL" id="ROR81882.1"/>
    </source>
</evidence>
<dbReference type="Proteomes" id="UP000266915">
    <property type="component" value="Unassembled WGS sequence"/>
</dbReference>
<dbReference type="EMBL" id="RKHL01000001">
    <property type="protein sequence ID" value="ROR81882.1"/>
    <property type="molecule type" value="Genomic_DNA"/>
</dbReference>
<keyword evidence="3" id="KW-1185">Reference proteome</keyword>
<evidence type="ECO:0000313" key="3">
    <source>
        <dbReference type="Proteomes" id="UP000266915"/>
    </source>
</evidence>
<dbReference type="AlphaFoldDB" id="A0A3N2C2Y6"/>
<feature type="region of interest" description="Disordered" evidence="1">
    <location>
        <begin position="64"/>
        <end position="90"/>
    </location>
</feature>
<gene>
    <name evidence="2" type="ORF">EDD42_1962</name>
</gene>
<dbReference type="OrthoDB" id="9873687at2"/>
<feature type="region of interest" description="Disordered" evidence="1">
    <location>
        <begin position="1"/>
        <end position="20"/>
    </location>
</feature>
<proteinExistence type="predicted"/>